<dbReference type="InterPro" id="IPR036291">
    <property type="entry name" value="NAD(P)-bd_dom_sf"/>
</dbReference>
<organism evidence="2 3">
    <name type="scientific">Candidatus Methanolliviera hydrocarbonicum</name>
    <dbReference type="NCBI Taxonomy" id="2491085"/>
    <lineage>
        <taxon>Archaea</taxon>
        <taxon>Methanobacteriati</taxon>
        <taxon>Methanobacteriota</taxon>
        <taxon>Candidatus Methanoliparia</taxon>
        <taxon>Candidatus Methanoliparales</taxon>
        <taxon>Candidatus Methanollivieraceae</taxon>
        <taxon>Candidatus Methanolliviera</taxon>
    </lineage>
</organism>
<dbReference type="EC" id="1.2.1.59" evidence="2"/>
<feature type="domain" description="Glyceraldehyde 3-phosphate dehydrogenase NAD(P) binding" evidence="1">
    <location>
        <begin position="2"/>
        <end position="35"/>
    </location>
</feature>
<dbReference type="Pfam" id="PF00044">
    <property type="entry name" value="Gp_dh_N"/>
    <property type="match status" value="1"/>
</dbReference>
<evidence type="ECO:0000259" key="1">
    <source>
        <dbReference type="Pfam" id="PF00044"/>
    </source>
</evidence>
<dbReference type="AlphaFoldDB" id="A0A520KUJ4"/>
<gene>
    <name evidence="2" type="ORF">EF807_08470</name>
</gene>
<dbReference type="Proteomes" id="UP000320766">
    <property type="component" value="Unassembled WGS sequence"/>
</dbReference>
<dbReference type="GO" id="GO:0043891">
    <property type="term" value="F:glyceraldehyde-3-phosphate dehydrogenase [NAD(P)+] (phosphorylating) activity"/>
    <property type="evidence" value="ECO:0007669"/>
    <property type="project" value="UniProtKB-EC"/>
</dbReference>
<reference evidence="2 3" key="1">
    <citation type="journal article" date="2019" name="Nat. Microbiol.">
        <title>Wide diversity of methane and short-chain alkane metabolisms in uncultured archaea.</title>
        <authorList>
            <person name="Borrel G."/>
            <person name="Adam P.S."/>
            <person name="McKay L.J."/>
            <person name="Chen L.X."/>
            <person name="Sierra-Garcia I.N."/>
            <person name="Sieber C.M."/>
            <person name="Letourneur Q."/>
            <person name="Ghozlane A."/>
            <person name="Andersen G.L."/>
            <person name="Li W.J."/>
            <person name="Hallam S.J."/>
            <person name="Muyzer G."/>
            <person name="de Oliveira V.M."/>
            <person name="Inskeep W.P."/>
            <person name="Banfield J.F."/>
            <person name="Gribaldo S."/>
        </authorList>
    </citation>
    <scope>NUCLEOTIDE SEQUENCE [LARGE SCALE GENOMIC DNA]</scope>
    <source>
        <strain evidence="2">NM1b</strain>
    </source>
</reference>
<comment type="caution">
    <text evidence="2">The sequence shown here is derived from an EMBL/GenBank/DDBJ whole genome shotgun (WGS) entry which is preliminary data.</text>
</comment>
<evidence type="ECO:0000313" key="2">
    <source>
        <dbReference type="EMBL" id="RZN66497.1"/>
    </source>
</evidence>
<evidence type="ECO:0000313" key="3">
    <source>
        <dbReference type="Proteomes" id="UP000320766"/>
    </source>
</evidence>
<dbReference type="InterPro" id="IPR020828">
    <property type="entry name" value="GlycerAld_3-P_DH_NAD(P)-bd"/>
</dbReference>
<dbReference type="SUPFAM" id="SSF51735">
    <property type="entry name" value="NAD(P)-binding Rossmann-fold domains"/>
    <property type="match status" value="1"/>
</dbReference>
<dbReference type="EMBL" id="RXIL01000160">
    <property type="protein sequence ID" value="RZN66497.1"/>
    <property type="molecule type" value="Genomic_DNA"/>
</dbReference>
<sequence length="49" mass="5328">MIRVGINGYGTIGKRVADAVAAQDDMKIVGVTKTRPNFVSKMAAERYDL</sequence>
<protein>
    <submittedName>
        <fullName evidence="2">Glyceraldehyde-3-phosphate dehydrogenase</fullName>
        <ecNumber evidence="2">1.2.1.59</ecNumber>
    </submittedName>
</protein>
<dbReference type="Gene3D" id="3.40.50.720">
    <property type="entry name" value="NAD(P)-binding Rossmann-like Domain"/>
    <property type="match status" value="1"/>
</dbReference>
<dbReference type="GO" id="GO:0051287">
    <property type="term" value="F:NAD binding"/>
    <property type="evidence" value="ECO:0007669"/>
    <property type="project" value="InterPro"/>
</dbReference>
<accession>A0A520KUJ4</accession>
<keyword evidence="2" id="KW-0560">Oxidoreductase</keyword>
<feature type="non-terminal residue" evidence="2">
    <location>
        <position position="49"/>
    </location>
</feature>
<proteinExistence type="predicted"/>
<name>A0A520KUJ4_9EURY</name>